<keyword evidence="2" id="KW-1185">Reference proteome</keyword>
<name>A0A4Q6XEN6_9SPHI</name>
<dbReference type="Proteomes" id="UP000292855">
    <property type="component" value="Unassembled WGS sequence"/>
</dbReference>
<proteinExistence type="predicted"/>
<accession>A0A4Q6XEN6</accession>
<sequence length="88" mass="9634">MKIANNTKKIFFIFLVLPLLSGSYSIPRLLDNKTNTIDSCAVTCAGKSTISRAALIMQAAAPAIEKNKNNTDTARFIPPNGDNVWHKK</sequence>
<gene>
    <name evidence="1" type="ORF">EWE74_16965</name>
</gene>
<dbReference type="AlphaFoldDB" id="A0A4Q6XEN6"/>
<comment type="caution">
    <text evidence="1">The sequence shown here is derived from an EMBL/GenBank/DDBJ whole genome shotgun (WGS) entry which is preliminary data.</text>
</comment>
<reference evidence="1 2" key="1">
    <citation type="submission" date="2019-02" db="EMBL/GenBank/DDBJ databases">
        <authorList>
            <person name="Li Y."/>
        </authorList>
    </citation>
    <scope>NUCLEOTIDE SEQUENCE [LARGE SCALE GENOMIC DNA]</scope>
    <source>
        <strain evidence="1 2">30C10-4-7</strain>
    </source>
</reference>
<dbReference type="RefSeq" id="WP_130142860.1">
    <property type="nucleotide sequence ID" value="NZ_SGIT01000004.1"/>
</dbReference>
<evidence type="ECO:0000313" key="1">
    <source>
        <dbReference type="EMBL" id="RZF58310.1"/>
    </source>
</evidence>
<organism evidence="1 2">
    <name type="scientific">Sphingobacterium corticibacterium</name>
    <dbReference type="NCBI Taxonomy" id="2484746"/>
    <lineage>
        <taxon>Bacteria</taxon>
        <taxon>Pseudomonadati</taxon>
        <taxon>Bacteroidota</taxon>
        <taxon>Sphingobacteriia</taxon>
        <taxon>Sphingobacteriales</taxon>
        <taxon>Sphingobacteriaceae</taxon>
        <taxon>Sphingobacterium</taxon>
    </lineage>
</organism>
<protein>
    <submittedName>
        <fullName evidence="1">Uncharacterized protein</fullName>
    </submittedName>
</protein>
<evidence type="ECO:0000313" key="2">
    <source>
        <dbReference type="Proteomes" id="UP000292855"/>
    </source>
</evidence>
<dbReference type="EMBL" id="SGIT01000004">
    <property type="protein sequence ID" value="RZF58310.1"/>
    <property type="molecule type" value="Genomic_DNA"/>
</dbReference>